<comment type="caution">
    <text evidence="2">The sequence shown here is derived from an EMBL/GenBank/DDBJ whole genome shotgun (WGS) entry which is preliminary data.</text>
</comment>
<keyword evidence="1" id="KW-0472">Membrane</keyword>
<keyword evidence="3" id="KW-1185">Reference proteome</keyword>
<protein>
    <submittedName>
        <fullName evidence="2">Uncharacterized protein</fullName>
    </submittedName>
</protein>
<gene>
    <name evidence="2" type="ORF">ACHAXA_000987</name>
</gene>
<accession>A0ABD3SDV7</accession>
<reference evidence="2 3" key="1">
    <citation type="submission" date="2024-10" db="EMBL/GenBank/DDBJ databases">
        <title>Updated reference genomes for cyclostephanoid diatoms.</title>
        <authorList>
            <person name="Roberts W.R."/>
            <person name="Alverson A.J."/>
        </authorList>
    </citation>
    <scope>NUCLEOTIDE SEQUENCE [LARGE SCALE GENOMIC DNA]</scope>
    <source>
        <strain evidence="2 3">AJA228-03</strain>
    </source>
</reference>
<evidence type="ECO:0000256" key="1">
    <source>
        <dbReference type="SAM" id="Phobius"/>
    </source>
</evidence>
<dbReference type="AlphaFoldDB" id="A0ABD3SDV7"/>
<name>A0ABD3SDV7_9STRA</name>
<keyword evidence="1" id="KW-1133">Transmembrane helix</keyword>
<evidence type="ECO:0000313" key="2">
    <source>
        <dbReference type="EMBL" id="KAL3822722.1"/>
    </source>
</evidence>
<organism evidence="2 3">
    <name type="scientific">Cyclostephanos tholiformis</name>
    <dbReference type="NCBI Taxonomy" id="382380"/>
    <lineage>
        <taxon>Eukaryota</taxon>
        <taxon>Sar</taxon>
        <taxon>Stramenopiles</taxon>
        <taxon>Ochrophyta</taxon>
        <taxon>Bacillariophyta</taxon>
        <taxon>Coscinodiscophyceae</taxon>
        <taxon>Thalassiosirophycidae</taxon>
        <taxon>Stephanodiscales</taxon>
        <taxon>Stephanodiscaceae</taxon>
        <taxon>Cyclostephanos</taxon>
    </lineage>
</organism>
<dbReference type="EMBL" id="JALLPB020000057">
    <property type="protein sequence ID" value="KAL3822722.1"/>
    <property type="molecule type" value="Genomic_DNA"/>
</dbReference>
<sequence>MFAQFVNAQLMTAGSGNGVSVLVVASSTLLVGAAMPMFLDEMAMGELKDEILDVPSIIGNVPLGCMSREKGHKDHMSDEDETIKDFAGLNEYESFQEDSKYQSLRQETFLL</sequence>
<evidence type="ECO:0000313" key="3">
    <source>
        <dbReference type="Proteomes" id="UP001530377"/>
    </source>
</evidence>
<keyword evidence="1" id="KW-0812">Transmembrane</keyword>
<feature type="transmembrane region" description="Helical" evidence="1">
    <location>
        <begin position="20"/>
        <end position="39"/>
    </location>
</feature>
<dbReference type="Proteomes" id="UP001530377">
    <property type="component" value="Unassembled WGS sequence"/>
</dbReference>
<proteinExistence type="predicted"/>